<dbReference type="EMBL" id="JARHUD010000001">
    <property type="protein sequence ID" value="MDF2094357.1"/>
    <property type="molecule type" value="Genomic_DNA"/>
</dbReference>
<feature type="domain" description="Response regulatory" evidence="2">
    <location>
        <begin position="7"/>
        <end position="126"/>
    </location>
</feature>
<reference evidence="4 5" key="1">
    <citation type="submission" date="2023-03" db="EMBL/GenBank/DDBJ databases">
        <title>Fodinicurvata sp. CAU 1616 isolated from sea sendiment.</title>
        <authorList>
            <person name="Kim W."/>
        </authorList>
    </citation>
    <scope>NUCLEOTIDE SEQUENCE [LARGE SCALE GENOMIC DNA]</scope>
    <source>
        <strain evidence="4 5">CAU 1616</strain>
    </source>
</reference>
<accession>A0ABT5YHH1</accession>
<sequence length="404" mass="44390">MVSDGQRLLTIDDDPTICRTVDAIARTAGFETRSTTDGDEFFRLICDWNPTHVVLDLVMPEFDGMDVLHRLADMRSTAQVILTSGHGPRVVEAARKVATEIGLSAPGVLPKPFTPAGLRALLQTNGSAPPARKPKPKSKSTPVLINEDEIAAGIEAQQFTAHYQPKIDCVTGAIVGFEALARWEHPQVGLVMPDRFIAQAEYHGLIDGITRQISEEVVAWLGKVYRQRDFEISINLSAKSIDDQRVAEEISALCARHGIATTRVVLEVTETSAMGNPTAALELLTRFRIRGFQLSIDDFGIGYSSLAQLSRLPFSELKIDKSFVMTAHSSEESQKIVAALVGLARNLGLRTTAEGVEDAWTLDFLKELGCDHAQGYFIARPMPGPEVEAWVRQREETSDAQRLQ</sequence>
<dbReference type="RefSeq" id="WP_275818791.1">
    <property type="nucleotide sequence ID" value="NZ_JARHUD010000001.1"/>
</dbReference>
<evidence type="ECO:0000313" key="4">
    <source>
        <dbReference type="EMBL" id="MDF2094357.1"/>
    </source>
</evidence>
<evidence type="ECO:0000259" key="3">
    <source>
        <dbReference type="PROSITE" id="PS50883"/>
    </source>
</evidence>
<feature type="modified residue" description="4-aspartylphosphate" evidence="1">
    <location>
        <position position="56"/>
    </location>
</feature>
<dbReference type="PANTHER" id="PTHR33121">
    <property type="entry name" value="CYCLIC DI-GMP PHOSPHODIESTERASE PDEF"/>
    <property type="match status" value="1"/>
</dbReference>
<dbReference type="Proteomes" id="UP001215503">
    <property type="component" value="Unassembled WGS sequence"/>
</dbReference>
<feature type="domain" description="EAL" evidence="3">
    <location>
        <begin position="143"/>
        <end position="395"/>
    </location>
</feature>
<dbReference type="Pfam" id="PF00563">
    <property type="entry name" value="EAL"/>
    <property type="match status" value="1"/>
</dbReference>
<dbReference type="CDD" id="cd01948">
    <property type="entry name" value="EAL"/>
    <property type="match status" value="1"/>
</dbReference>
<dbReference type="PANTHER" id="PTHR33121:SF71">
    <property type="entry name" value="OXYGEN SENSOR PROTEIN DOSP"/>
    <property type="match status" value="1"/>
</dbReference>
<dbReference type="SUPFAM" id="SSF52172">
    <property type="entry name" value="CheY-like"/>
    <property type="match status" value="1"/>
</dbReference>
<name>A0ABT5YHH1_9PROT</name>
<dbReference type="Gene3D" id="3.40.50.2300">
    <property type="match status" value="1"/>
</dbReference>
<dbReference type="InterPro" id="IPR035919">
    <property type="entry name" value="EAL_sf"/>
</dbReference>
<evidence type="ECO:0000256" key="1">
    <source>
        <dbReference type="PROSITE-ProRule" id="PRU00169"/>
    </source>
</evidence>
<dbReference type="InterPro" id="IPR050706">
    <property type="entry name" value="Cyclic-di-GMP_PDE-like"/>
</dbReference>
<dbReference type="InterPro" id="IPR001789">
    <property type="entry name" value="Sig_transdc_resp-reg_receiver"/>
</dbReference>
<dbReference type="SMART" id="SM00052">
    <property type="entry name" value="EAL"/>
    <property type="match status" value="1"/>
</dbReference>
<dbReference type="PROSITE" id="PS50110">
    <property type="entry name" value="RESPONSE_REGULATORY"/>
    <property type="match status" value="1"/>
</dbReference>
<dbReference type="SUPFAM" id="SSF141868">
    <property type="entry name" value="EAL domain-like"/>
    <property type="match status" value="1"/>
</dbReference>
<dbReference type="InterPro" id="IPR011006">
    <property type="entry name" value="CheY-like_superfamily"/>
</dbReference>
<keyword evidence="5" id="KW-1185">Reference proteome</keyword>
<evidence type="ECO:0000259" key="2">
    <source>
        <dbReference type="PROSITE" id="PS50110"/>
    </source>
</evidence>
<dbReference type="InterPro" id="IPR001633">
    <property type="entry name" value="EAL_dom"/>
</dbReference>
<organism evidence="4 5">
    <name type="scientific">Aquibaculum arenosum</name>
    <dbReference type="NCBI Taxonomy" id="3032591"/>
    <lineage>
        <taxon>Bacteria</taxon>
        <taxon>Pseudomonadati</taxon>
        <taxon>Pseudomonadota</taxon>
        <taxon>Alphaproteobacteria</taxon>
        <taxon>Rhodospirillales</taxon>
        <taxon>Rhodovibrionaceae</taxon>
        <taxon>Aquibaculum</taxon>
    </lineage>
</organism>
<comment type="caution">
    <text evidence="4">The sequence shown here is derived from an EMBL/GenBank/DDBJ whole genome shotgun (WGS) entry which is preliminary data.</text>
</comment>
<evidence type="ECO:0000313" key="5">
    <source>
        <dbReference type="Proteomes" id="UP001215503"/>
    </source>
</evidence>
<dbReference type="Gene3D" id="3.20.20.450">
    <property type="entry name" value="EAL domain"/>
    <property type="match status" value="1"/>
</dbReference>
<keyword evidence="1" id="KW-0597">Phosphoprotein</keyword>
<dbReference type="Pfam" id="PF00072">
    <property type="entry name" value="Response_reg"/>
    <property type="match status" value="1"/>
</dbReference>
<proteinExistence type="predicted"/>
<gene>
    <name evidence="4" type="ORF">P2G67_00025</name>
</gene>
<dbReference type="PROSITE" id="PS50883">
    <property type="entry name" value="EAL"/>
    <property type="match status" value="1"/>
</dbReference>
<protein>
    <submittedName>
        <fullName evidence="4">EAL domain-containing response regulator</fullName>
    </submittedName>
</protein>
<dbReference type="SMART" id="SM00448">
    <property type="entry name" value="REC"/>
    <property type="match status" value="1"/>
</dbReference>